<proteinExistence type="predicted"/>
<reference evidence="1" key="1">
    <citation type="submission" date="2021-03" db="EMBL/GenBank/DDBJ databases">
        <title>Draft genome sequence of rust myrtle Austropuccinia psidii MF-1, a brazilian biotype.</title>
        <authorList>
            <person name="Quecine M.C."/>
            <person name="Pachon D.M.R."/>
            <person name="Bonatelli M.L."/>
            <person name="Correr F.H."/>
            <person name="Franceschini L.M."/>
            <person name="Leite T.F."/>
            <person name="Margarido G.R.A."/>
            <person name="Almeida C.A."/>
            <person name="Ferrarezi J.A."/>
            <person name="Labate C.A."/>
        </authorList>
    </citation>
    <scope>NUCLEOTIDE SEQUENCE</scope>
    <source>
        <strain evidence="1">MF-1</strain>
    </source>
</reference>
<dbReference type="AlphaFoldDB" id="A0A9Q3CT20"/>
<keyword evidence="2" id="KW-1185">Reference proteome</keyword>
<sequence>MSIPGALSFSIYVDCFNEPGKSSRLASIGPIMLTSPNLSLSEILKLENVYVARLISGPKEPTPLQLNYLLAPVIKELKELWQGYHFHPSQWDLQDPLSLFPSSQPL</sequence>
<dbReference type="Pfam" id="PF02992">
    <property type="entry name" value="Transposase_21"/>
    <property type="match status" value="1"/>
</dbReference>
<dbReference type="Proteomes" id="UP000765509">
    <property type="component" value="Unassembled WGS sequence"/>
</dbReference>
<evidence type="ECO:0000313" key="2">
    <source>
        <dbReference type="Proteomes" id="UP000765509"/>
    </source>
</evidence>
<comment type="caution">
    <text evidence="1">The sequence shown here is derived from an EMBL/GenBank/DDBJ whole genome shotgun (WGS) entry which is preliminary data.</text>
</comment>
<gene>
    <name evidence="1" type="ORF">O181_029874</name>
</gene>
<dbReference type="InterPro" id="IPR004242">
    <property type="entry name" value="Transposase_21"/>
</dbReference>
<dbReference type="OrthoDB" id="3039677at2759"/>
<protein>
    <submittedName>
        <fullName evidence="1">Uncharacterized protein</fullName>
    </submittedName>
</protein>
<dbReference type="EMBL" id="AVOT02010436">
    <property type="protein sequence ID" value="MBW0490159.1"/>
    <property type="molecule type" value="Genomic_DNA"/>
</dbReference>
<organism evidence="1 2">
    <name type="scientific">Austropuccinia psidii MF-1</name>
    <dbReference type="NCBI Taxonomy" id="1389203"/>
    <lineage>
        <taxon>Eukaryota</taxon>
        <taxon>Fungi</taxon>
        <taxon>Dikarya</taxon>
        <taxon>Basidiomycota</taxon>
        <taxon>Pucciniomycotina</taxon>
        <taxon>Pucciniomycetes</taxon>
        <taxon>Pucciniales</taxon>
        <taxon>Sphaerophragmiaceae</taxon>
        <taxon>Austropuccinia</taxon>
    </lineage>
</organism>
<accession>A0A9Q3CT20</accession>
<name>A0A9Q3CT20_9BASI</name>
<evidence type="ECO:0000313" key="1">
    <source>
        <dbReference type="EMBL" id="MBW0490159.1"/>
    </source>
</evidence>